<reference evidence="3 4" key="1">
    <citation type="submission" date="2024-12" db="EMBL/GenBank/DDBJ databases">
        <title>The unique morphological basis and parallel evolutionary history of personate flowers in Penstemon.</title>
        <authorList>
            <person name="Depatie T.H."/>
            <person name="Wessinger C.A."/>
        </authorList>
    </citation>
    <scope>NUCLEOTIDE SEQUENCE [LARGE SCALE GENOMIC DNA]</scope>
    <source>
        <strain evidence="3">WTNN_2</strain>
        <tissue evidence="3">Leaf</tissue>
    </source>
</reference>
<feature type="region of interest" description="Disordered" evidence="1">
    <location>
        <begin position="131"/>
        <end position="268"/>
    </location>
</feature>
<dbReference type="Pfam" id="PF00226">
    <property type="entry name" value="DnaJ"/>
    <property type="match status" value="1"/>
</dbReference>
<dbReference type="EMBL" id="JBJXBP010000003">
    <property type="protein sequence ID" value="KAL3839088.1"/>
    <property type="molecule type" value="Genomic_DNA"/>
</dbReference>
<evidence type="ECO:0000256" key="1">
    <source>
        <dbReference type="SAM" id="MobiDB-lite"/>
    </source>
</evidence>
<dbReference type="Pfam" id="PF23551">
    <property type="entry name" value="Zn_ribbon_20"/>
    <property type="match status" value="1"/>
</dbReference>
<organism evidence="3 4">
    <name type="scientific">Penstemon smallii</name>
    <dbReference type="NCBI Taxonomy" id="265156"/>
    <lineage>
        <taxon>Eukaryota</taxon>
        <taxon>Viridiplantae</taxon>
        <taxon>Streptophyta</taxon>
        <taxon>Embryophyta</taxon>
        <taxon>Tracheophyta</taxon>
        <taxon>Spermatophyta</taxon>
        <taxon>Magnoliopsida</taxon>
        <taxon>eudicotyledons</taxon>
        <taxon>Gunneridae</taxon>
        <taxon>Pentapetalae</taxon>
        <taxon>asterids</taxon>
        <taxon>lamiids</taxon>
        <taxon>Lamiales</taxon>
        <taxon>Plantaginaceae</taxon>
        <taxon>Cheloneae</taxon>
        <taxon>Penstemon</taxon>
    </lineage>
</organism>
<dbReference type="InterPro" id="IPR036869">
    <property type="entry name" value="J_dom_sf"/>
</dbReference>
<feature type="compositionally biased region" description="Basic and acidic residues" evidence="1">
    <location>
        <begin position="223"/>
        <end position="233"/>
    </location>
</feature>
<dbReference type="SMART" id="SM00271">
    <property type="entry name" value="DnaJ"/>
    <property type="match status" value="1"/>
</dbReference>
<comment type="caution">
    <text evidence="3">The sequence shown here is derived from an EMBL/GenBank/DDBJ whole genome shotgun (WGS) entry which is preliminary data.</text>
</comment>
<dbReference type="SUPFAM" id="SSF46565">
    <property type="entry name" value="Chaperone J-domain"/>
    <property type="match status" value="1"/>
</dbReference>
<dbReference type="PROSITE" id="PS00636">
    <property type="entry name" value="DNAJ_1"/>
    <property type="match status" value="1"/>
</dbReference>
<feature type="region of interest" description="Disordered" evidence="1">
    <location>
        <begin position="308"/>
        <end position="348"/>
    </location>
</feature>
<dbReference type="PRINTS" id="PR00625">
    <property type="entry name" value="JDOMAIN"/>
</dbReference>
<dbReference type="InterPro" id="IPR001623">
    <property type="entry name" value="DnaJ_domain"/>
</dbReference>
<feature type="compositionally biased region" description="Polar residues" evidence="1">
    <location>
        <begin position="308"/>
        <end position="318"/>
    </location>
</feature>
<feature type="compositionally biased region" description="Basic and acidic residues" evidence="1">
    <location>
        <begin position="247"/>
        <end position="265"/>
    </location>
</feature>
<evidence type="ECO:0000313" key="4">
    <source>
        <dbReference type="Proteomes" id="UP001634393"/>
    </source>
</evidence>
<name>A0ABD3TSQ2_9LAMI</name>
<dbReference type="PANTHER" id="PTHR44137:SF61">
    <property type="entry name" value="J DOMAIN-CONTAINING PROTEIN"/>
    <property type="match status" value="1"/>
</dbReference>
<feature type="compositionally biased region" description="Polar residues" evidence="1">
    <location>
        <begin position="207"/>
        <end position="222"/>
    </location>
</feature>
<proteinExistence type="predicted"/>
<dbReference type="Gene3D" id="1.10.287.110">
    <property type="entry name" value="DnaJ domain"/>
    <property type="match status" value="1"/>
</dbReference>
<gene>
    <name evidence="3" type="ORF">ACJIZ3_023679</name>
</gene>
<dbReference type="InterPro" id="IPR056988">
    <property type="entry name" value="Zn_ribbon_pln"/>
</dbReference>
<dbReference type="Proteomes" id="UP001634393">
    <property type="component" value="Unassembled WGS sequence"/>
</dbReference>
<dbReference type="AlphaFoldDB" id="A0ABD3TSQ2"/>
<evidence type="ECO:0000259" key="2">
    <source>
        <dbReference type="PROSITE" id="PS50076"/>
    </source>
</evidence>
<sequence>MECNKDEAVRSKAIAENKILLLDVGGAKKFALKAQTLFPNLDGISQFLQVINIYVVNEKKINGEVDYYKMFGVDPFADEEILKKQYKKLALSLHPDKNKSVGADGAFKIISQAWSVLSDKDKRRAYNLKLNIDVKKTPNQRDPSAKPKTPAKSNFSPSARNTTTSTNPATTTSQSVPTRQKTSAKDAPSTSQQYNSAKHDPRKANPPASNTSSHNRQKTSTKVAEDSKYDSKSGSKRQHVPSPQKTPAKDRDHYPVRNPKKEASKSETFWTSCNRCRIPYKYLTIYLNKNIRCPHCQQSYIAAEITNPNVNSRSSGSKSVPAASASRATLESLKAVNKQKNGNVPKKS</sequence>
<evidence type="ECO:0000313" key="3">
    <source>
        <dbReference type="EMBL" id="KAL3839088.1"/>
    </source>
</evidence>
<accession>A0ABD3TSQ2</accession>
<dbReference type="PANTHER" id="PTHR44137">
    <property type="entry name" value="BNAC03G44070D PROTEIN"/>
    <property type="match status" value="1"/>
</dbReference>
<dbReference type="PROSITE" id="PS50076">
    <property type="entry name" value="DNAJ_2"/>
    <property type="match status" value="1"/>
</dbReference>
<keyword evidence="4" id="KW-1185">Reference proteome</keyword>
<dbReference type="CDD" id="cd06257">
    <property type="entry name" value="DnaJ"/>
    <property type="match status" value="1"/>
</dbReference>
<feature type="compositionally biased region" description="Low complexity" evidence="1">
    <location>
        <begin position="156"/>
        <end position="173"/>
    </location>
</feature>
<dbReference type="InterPro" id="IPR018253">
    <property type="entry name" value="DnaJ_domain_CS"/>
</dbReference>
<feature type="domain" description="J" evidence="2">
    <location>
        <begin position="66"/>
        <end position="130"/>
    </location>
</feature>
<protein>
    <recommendedName>
        <fullName evidence="2">J domain-containing protein</fullName>
    </recommendedName>
</protein>